<keyword evidence="1" id="KW-1133">Transmembrane helix</keyword>
<dbReference type="InterPro" id="IPR011047">
    <property type="entry name" value="Quinoprotein_ADH-like_sf"/>
</dbReference>
<dbReference type="PANTHER" id="PTHR35340:SF10">
    <property type="entry name" value="CYTOPLASMIC PROTEIN"/>
    <property type="match status" value="1"/>
</dbReference>
<protein>
    <submittedName>
        <fullName evidence="3">Aryl-sulfate sulfotransferase</fullName>
    </submittedName>
</protein>
<evidence type="ECO:0000259" key="2">
    <source>
        <dbReference type="Pfam" id="PF17425"/>
    </source>
</evidence>
<dbReference type="Proteomes" id="UP000628775">
    <property type="component" value="Unassembled WGS sequence"/>
</dbReference>
<dbReference type="RefSeq" id="WP_188690119.1">
    <property type="nucleotide sequence ID" value="NZ_BMIR01000003.1"/>
</dbReference>
<accession>A0A8J2VK34</accession>
<feature type="transmembrane region" description="Helical" evidence="1">
    <location>
        <begin position="7"/>
        <end position="24"/>
    </location>
</feature>
<dbReference type="SUPFAM" id="SSF50998">
    <property type="entry name" value="Quinoprotein alcohol dehydrogenase-like"/>
    <property type="match status" value="1"/>
</dbReference>
<reference evidence="3" key="2">
    <citation type="submission" date="2020-09" db="EMBL/GenBank/DDBJ databases">
        <authorList>
            <person name="Sun Q."/>
            <person name="Zhou Y."/>
        </authorList>
    </citation>
    <scope>NUCLEOTIDE SEQUENCE</scope>
    <source>
        <strain evidence="3">CGMCC 1.15371</strain>
    </source>
</reference>
<gene>
    <name evidence="3" type="primary">astA</name>
    <name evidence="3" type="ORF">GCM10011391_10310</name>
</gene>
<comment type="caution">
    <text evidence="3">The sequence shown here is derived from an EMBL/GenBank/DDBJ whole genome shotgun (WGS) entry which is preliminary data.</text>
</comment>
<keyword evidence="1" id="KW-0812">Transmembrane</keyword>
<feature type="domain" description="Arylsulfotransferase N-terminal" evidence="2">
    <location>
        <begin position="75"/>
        <end position="157"/>
    </location>
</feature>
<dbReference type="InterPro" id="IPR035391">
    <property type="entry name" value="Arylsulfotran_N"/>
</dbReference>
<organism evidence="3 4">
    <name type="scientific">Pullulanibacillus camelliae</name>
    <dbReference type="NCBI Taxonomy" id="1707096"/>
    <lineage>
        <taxon>Bacteria</taxon>
        <taxon>Bacillati</taxon>
        <taxon>Bacillota</taxon>
        <taxon>Bacilli</taxon>
        <taxon>Bacillales</taxon>
        <taxon>Sporolactobacillaceae</taxon>
        <taxon>Pullulanibacillus</taxon>
    </lineage>
</organism>
<dbReference type="Gene3D" id="2.60.40.3100">
    <property type="entry name" value="Arylsulphate sulphotransferase monomer, N-terminal domain"/>
    <property type="match status" value="1"/>
</dbReference>
<keyword evidence="1" id="KW-0472">Membrane</keyword>
<dbReference type="InterPro" id="IPR053143">
    <property type="entry name" value="Arylsulfate_ST"/>
</dbReference>
<reference evidence="3" key="1">
    <citation type="journal article" date="2014" name="Int. J. Syst. Evol. Microbiol.">
        <title>Complete genome sequence of Corynebacterium casei LMG S-19264T (=DSM 44701T), isolated from a smear-ripened cheese.</title>
        <authorList>
            <consortium name="US DOE Joint Genome Institute (JGI-PGF)"/>
            <person name="Walter F."/>
            <person name="Albersmeier A."/>
            <person name="Kalinowski J."/>
            <person name="Ruckert C."/>
        </authorList>
    </citation>
    <scope>NUCLEOTIDE SEQUENCE</scope>
    <source>
        <strain evidence="3">CGMCC 1.15371</strain>
    </source>
</reference>
<dbReference type="Pfam" id="PF05935">
    <property type="entry name" value="Arylsulfotrans"/>
    <property type="match status" value="1"/>
</dbReference>
<keyword evidence="4" id="KW-1185">Reference proteome</keyword>
<dbReference type="InterPro" id="IPR038477">
    <property type="entry name" value="ASST_N_sf"/>
</dbReference>
<dbReference type="Pfam" id="PF17425">
    <property type="entry name" value="Arylsulfotran_N"/>
    <property type="match status" value="1"/>
</dbReference>
<evidence type="ECO:0000256" key="1">
    <source>
        <dbReference type="SAM" id="Phobius"/>
    </source>
</evidence>
<dbReference type="PANTHER" id="PTHR35340">
    <property type="entry name" value="PQQ ENZYME REPEAT PROTEIN-RELATED"/>
    <property type="match status" value="1"/>
</dbReference>
<evidence type="ECO:0000313" key="3">
    <source>
        <dbReference type="EMBL" id="GGE33562.1"/>
    </source>
</evidence>
<name>A0A8J2VK34_9BACL</name>
<dbReference type="InterPro" id="IPR010262">
    <property type="entry name" value="Arylsulfotransferase_bact"/>
</dbReference>
<proteinExistence type="predicted"/>
<evidence type="ECO:0000313" key="4">
    <source>
        <dbReference type="Proteomes" id="UP000628775"/>
    </source>
</evidence>
<dbReference type="GO" id="GO:0004062">
    <property type="term" value="F:aryl sulfotransferase activity"/>
    <property type="evidence" value="ECO:0007669"/>
    <property type="project" value="InterPro"/>
</dbReference>
<dbReference type="AlphaFoldDB" id="A0A8J2VK34"/>
<dbReference type="EMBL" id="BMIR01000003">
    <property type="protein sequence ID" value="GGE33562.1"/>
    <property type="molecule type" value="Genomic_DNA"/>
</dbReference>
<sequence length="545" mass="61935">MKKVISIGLGVIIVILVILIVLYIKNIYDAKRVGTSTDAISSQKDNDLIDHQEDKEALLINKYHNGNYTIDHPYIITNPYNLAPLTALIMFKTDVPMQISITVKGIDSASDIHHSWSGYTTNHQVPVLGLYPNKNNTVIVTAKNKQGRTNQSILFIKTKPLPDDFLKTKLITAKPKKMEKGLTFLTPSSKYAYAVDAHGDVRWYSSISNQHVFTRLKNGNILFVTKKMNQYNDLLEMDLLGKVYNAYTINVDHYTNSDVIHHDAIELPNGNLLLTTHDGSKYIEDTMVEIDRKTGNIVHTLDMKKVLPKAFYENYDGPGSTDKEVDWFHQNAIWYDSNDHSILISSRHQDAILKMSYPDGNIKWILSDPKGWPKSYKDKLLNPVGNNFKFPAGQHSVMALPDQDQNKQTLDVLMFDNNNVISRGNKKLSQAFSRGVQYRINEKDKTVKEVWSYGEERGQSFYSTIVGDNDYLPQTGNRLITSGYTKSKKGMASQIVEVTGSTPAKVVFELEITGFKANSHQQVYRAIRLPLYPKKWNFTLERHHG</sequence>